<proteinExistence type="predicted"/>
<evidence type="ECO:0000313" key="4">
    <source>
        <dbReference type="Proteomes" id="UP000609064"/>
    </source>
</evidence>
<dbReference type="Proteomes" id="UP000609064">
    <property type="component" value="Unassembled WGS sequence"/>
</dbReference>
<organism evidence="3 4">
    <name type="scientific">Emticicia aquatilis</name>
    <dbReference type="NCBI Taxonomy" id="1537369"/>
    <lineage>
        <taxon>Bacteria</taxon>
        <taxon>Pseudomonadati</taxon>
        <taxon>Bacteroidota</taxon>
        <taxon>Cytophagia</taxon>
        <taxon>Cytophagales</taxon>
        <taxon>Leadbetterellaceae</taxon>
        <taxon>Emticicia</taxon>
    </lineage>
</organism>
<name>A0A916Z5Z6_9BACT</name>
<dbReference type="GO" id="GO:0008237">
    <property type="term" value="F:metallopeptidase activity"/>
    <property type="evidence" value="ECO:0007669"/>
    <property type="project" value="InterPro"/>
</dbReference>
<keyword evidence="4" id="KW-1185">Reference proteome</keyword>
<accession>A0A916Z5Z6</accession>
<evidence type="ECO:0000259" key="2">
    <source>
        <dbReference type="Pfam" id="PF18962"/>
    </source>
</evidence>
<keyword evidence="1" id="KW-0472">Membrane</keyword>
<dbReference type="EMBL" id="BMKK01000013">
    <property type="protein sequence ID" value="GGD78174.1"/>
    <property type="molecule type" value="Genomic_DNA"/>
</dbReference>
<dbReference type="Gene3D" id="3.40.390.10">
    <property type="entry name" value="Collagenase (Catalytic Domain)"/>
    <property type="match status" value="1"/>
</dbReference>
<dbReference type="InterPro" id="IPR024079">
    <property type="entry name" value="MetalloPept_cat_dom_sf"/>
</dbReference>
<keyword evidence="1" id="KW-1133">Transmembrane helix</keyword>
<comment type="caution">
    <text evidence="3">The sequence shown here is derived from an EMBL/GenBank/DDBJ whole genome shotgun (WGS) entry which is preliminary data.</text>
</comment>
<feature type="transmembrane region" description="Helical" evidence="1">
    <location>
        <begin position="28"/>
        <end position="47"/>
    </location>
</feature>
<gene>
    <name evidence="3" type="ORF">GCM10011514_47710</name>
</gene>
<dbReference type="NCBIfam" id="TIGR04183">
    <property type="entry name" value="Por_Secre_tail"/>
    <property type="match status" value="1"/>
</dbReference>
<keyword evidence="1" id="KW-0812">Transmembrane</keyword>
<dbReference type="InterPro" id="IPR026444">
    <property type="entry name" value="Secre_tail"/>
</dbReference>
<feature type="domain" description="Secretion system C-terminal sorting" evidence="2">
    <location>
        <begin position="851"/>
        <end position="925"/>
    </location>
</feature>
<reference evidence="3" key="2">
    <citation type="submission" date="2020-09" db="EMBL/GenBank/DDBJ databases">
        <authorList>
            <person name="Sun Q."/>
            <person name="Zhou Y."/>
        </authorList>
    </citation>
    <scope>NUCLEOTIDE SEQUENCE</scope>
    <source>
        <strain evidence="3">CGMCC 1.15958</strain>
    </source>
</reference>
<reference evidence="3" key="1">
    <citation type="journal article" date="2014" name="Int. J. Syst. Evol. Microbiol.">
        <title>Complete genome sequence of Corynebacterium casei LMG S-19264T (=DSM 44701T), isolated from a smear-ripened cheese.</title>
        <authorList>
            <consortium name="US DOE Joint Genome Institute (JGI-PGF)"/>
            <person name="Walter F."/>
            <person name="Albersmeier A."/>
            <person name="Kalinowski J."/>
            <person name="Ruckert C."/>
        </authorList>
    </citation>
    <scope>NUCLEOTIDE SEQUENCE</scope>
    <source>
        <strain evidence="3">CGMCC 1.15958</strain>
    </source>
</reference>
<dbReference type="Pfam" id="PF18962">
    <property type="entry name" value="Por_Secre_tail"/>
    <property type="match status" value="1"/>
</dbReference>
<evidence type="ECO:0000313" key="3">
    <source>
        <dbReference type="EMBL" id="GGD78174.1"/>
    </source>
</evidence>
<evidence type="ECO:0000256" key="1">
    <source>
        <dbReference type="SAM" id="Phobius"/>
    </source>
</evidence>
<protein>
    <recommendedName>
        <fullName evidence="2">Secretion system C-terminal sorting domain-containing protein</fullName>
    </recommendedName>
</protein>
<sequence>MSNPIATNYVYFLNPDKQTINLRIMRKIYLSGLLLLVVMSVFAQKMAKPRHEDITPSNPDKIEFMKGKMIVCPGNFEDANTYVPMAKEVEEALKGQKARGTAAKATFIVTYNGFSPAAQKSFQAAVDIWANLISSPVPIRITATWRAIDSGNSGNTILGQASPADFTRNFPGQIKAGTWYPMALAEKLAGQELNSVNDPDITAEFNSSAPWYLGVAAPGANQFDFTSVVLHELCHGLGFTSSLRVPVSSTGVVGNTGSWGFGTSSPFAYDHFVENGSTQQLISTANFANPSVQLKDQMVSDNLFFNSPTATAANKDVKAKIYAPNNYQGGSSISHVNDATYPSGNENSLMTSAASLREVIRDPGPIVKGIFADMGWKSTSLIHTRVKNIENSVSKVTIKATITSDTTLVAGSAKVFYTENDTLMTNAKPINMVRVGTTNEYTADIPVTKAAAIIRYYLTVDDNFKRKNTSPAEAPTKGYYGFSVGTADTSPPFVTTNPPTVVPTTGLPDIFANIEDNFEHGIDTVYVEYKLNGVDQKPFGIKKYNAATDDKSYSQGRNDVFAYLAKTPFGTLKQNDRVLYRIVAIDKSKNKNKTILPAYLNTPGTNVTPTPDYFEFIVSDLKTQTPVRVYTNNFDAASDDFAAIGGWGVATPTGFTNGALHSAHPYKNGGNEDLQSNTIALLRYPIEVKQDLDSATITFDEVALVEPGETGSVFGDSDFYDYVVVEGSYDGGLSWIPFEDGYDASRDANWTKAFNSSGANGTFIGSDGKSYQTSDSKGTATSALYKSHTIKMLSSGDFLGGDVILIRFRLFADELTYGWGWVIDNLKVQVPPPPPILATEQTSERVLTLSPNPSPDEILISTSLQKPGPVKMEVISSKGVKVMDREFLADVSTFNQKIDLRDLTTGTYIVRLHTESGIVVKRFVVNK</sequence>
<dbReference type="AlphaFoldDB" id="A0A916Z5Z6"/>